<dbReference type="AlphaFoldDB" id="A0AAV3Q676"/>
<evidence type="ECO:0000313" key="2">
    <source>
        <dbReference type="Proteomes" id="UP001454036"/>
    </source>
</evidence>
<accession>A0AAV3Q676</accession>
<protein>
    <submittedName>
        <fullName evidence="1">Uncharacterized protein</fullName>
    </submittedName>
</protein>
<sequence length="121" mass="13442">MDAIDIHISVDDDGEPIGGVEIGEMLHIQNTNNDGSTVASDTAAALEDPQTERNAYGKAPHAKKSIVHLEMVVVELRDGTKKWKCQWCGSLYTYDTKYKSSSNSKKTLRSLFAKKVEIITW</sequence>
<keyword evidence="2" id="KW-1185">Reference proteome</keyword>
<comment type="caution">
    <text evidence="1">The sequence shown here is derived from an EMBL/GenBank/DDBJ whole genome shotgun (WGS) entry which is preliminary data.</text>
</comment>
<name>A0AAV3Q676_LITER</name>
<reference evidence="1 2" key="1">
    <citation type="submission" date="2024-01" db="EMBL/GenBank/DDBJ databases">
        <title>The complete chloroplast genome sequence of Lithospermum erythrorhizon: insights into the phylogenetic relationship among Boraginaceae species and the maternal lineages of purple gromwells.</title>
        <authorList>
            <person name="Okada T."/>
            <person name="Watanabe K."/>
        </authorList>
    </citation>
    <scope>NUCLEOTIDE SEQUENCE [LARGE SCALE GENOMIC DNA]</scope>
</reference>
<dbReference type="Proteomes" id="UP001454036">
    <property type="component" value="Unassembled WGS sequence"/>
</dbReference>
<gene>
    <name evidence="1" type="ORF">LIER_15814</name>
</gene>
<proteinExistence type="predicted"/>
<dbReference type="EMBL" id="BAABME010003465">
    <property type="protein sequence ID" value="GAA0158906.1"/>
    <property type="molecule type" value="Genomic_DNA"/>
</dbReference>
<organism evidence="1 2">
    <name type="scientific">Lithospermum erythrorhizon</name>
    <name type="common">Purple gromwell</name>
    <name type="synonym">Lithospermum officinale var. erythrorhizon</name>
    <dbReference type="NCBI Taxonomy" id="34254"/>
    <lineage>
        <taxon>Eukaryota</taxon>
        <taxon>Viridiplantae</taxon>
        <taxon>Streptophyta</taxon>
        <taxon>Embryophyta</taxon>
        <taxon>Tracheophyta</taxon>
        <taxon>Spermatophyta</taxon>
        <taxon>Magnoliopsida</taxon>
        <taxon>eudicotyledons</taxon>
        <taxon>Gunneridae</taxon>
        <taxon>Pentapetalae</taxon>
        <taxon>asterids</taxon>
        <taxon>lamiids</taxon>
        <taxon>Boraginales</taxon>
        <taxon>Boraginaceae</taxon>
        <taxon>Boraginoideae</taxon>
        <taxon>Lithospermeae</taxon>
        <taxon>Lithospermum</taxon>
    </lineage>
</organism>
<evidence type="ECO:0000313" key="1">
    <source>
        <dbReference type="EMBL" id="GAA0158906.1"/>
    </source>
</evidence>